<keyword evidence="2" id="KW-0812">Transmembrane</keyword>
<dbReference type="Proteomes" id="UP000076603">
    <property type="component" value="Unassembled WGS sequence"/>
</dbReference>
<proteinExistence type="predicted"/>
<keyword evidence="5" id="KW-1185">Reference proteome</keyword>
<dbReference type="Pfam" id="PF07501">
    <property type="entry name" value="G5"/>
    <property type="match status" value="1"/>
</dbReference>
<comment type="caution">
    <text evidence="4">The sequence shown here is derived from an EMBL/GenBank/DDBJ whole genome shotgun (WGS) entry which is preliminary data.</text>
</comment>
<dbReference type="GO" id="GO:0019867">
    <property type="term" value="C:outer membrane"/>
    <property type="evidence" value="ECO:0007669"/>
    <property type="project" value="InterPro"/>
</dbReference>
<dbReference type="EMBL" id="LWAE01000006">
    <property type="protein sequence ID" value="KZL90003.1"/>
    <property type="molecule type" value="Genomic_DNA"/>
</dbReference>
<evidence type="ECO:0000256" key="2">
    <source>
        <dbReference type="SAM" id="Phobius"/>
    </source>
</evidence>
<organism evidence="4 5">
    <name type="scientific">Clostridium magnum DSM 2767</name>
    <dbReference type="NCBI Taxonomy" id="1121326"/>
    <lineage>
        <taxon>Bacteria</taxon>
        <taxon>Bacillati</taxon>
        <taxon>Bacillota</taxon>
        <taxon>Clostridia</taxon>
        <taxon>Eubacteriales</taxon>
        <taxon>Clostridiaceae</taxon>
        <taxon>Clostridium</taxon>
    </lineage>
</organism>
<dbReference type="Gene3D" id="2.20.230.10">
    <property type="entry name" value="Resuscitation-promoting factor rpfb"/>
    <property type="match status" value="1"/>
</dbReference>
<keyword evidence="2" id="KW-0472">Membrane</keyword>
<dbReference type="SMART" id="SM01208">
    <property type="entry name" value="G5"/>
    <property type="match status" value="1"/>
</dbReference>
<dbReference type="RefSeq" id="WP_066627242.1">
    <property type="nucleotide sequence ID" value="NZ_FQXL01000038.1"/>
</dbReference>
<evidence type="ECO:0000259" key="3">
    <source>
        <dbReference type="PROSITE" id="PS51109"/>
    </source>
</evidence>
<dbReference type="PROSITE" id="PS51109">
    <property type="entry name" value="G5"/>
    <property type="match status" value="1"/>
</dbReference>
<keyword evidence="2" id="KW-1133">Transmembrane helix</keyword>
<dbReference type="Gene3D" id="2.40.40.10">
    <property type="entry name" value="RlpA-like domain"/>
    <property type="match status" value="1"/>
</dbReference>
<dbReference type="InterPro" id="IPR051933">
    <property type="entry name" value="Resuscitation_pf_RpfB"/>
</dbReference>
<dbReference type="InterPro" id="IPR010611">
    <property type="entry name" value="3D_dom"/>
</dbReference>
<dbReference type="InterPro" id="IPR007137">
    <property type="entry name" value="DUF348"/>
</dbReference>
<feature type="domain" description="G5" evidence="3">
    <location>
        <begin position="150"/>
        <end position="230"/>
    </location>
</feature>
<dbReference type="OrthoDB" id="9798935at2"/>
<sequence length="347" mass="38014">MVENLKKYLKKYFSNGPRTAIATVLIMVVILTTVIFNMRKTIIVSVDGSEKTITTFSSSCRTALENNGVIVGPKDKTTPSLDSIIENQGKILIKRAVKIAVDVDGKQISIQSSEDNVEKMLQAEGLGLQEFDKVSPSKDMALKDGLKVVVTRVQTKDVKEVKPIDYTTTIKNDEEMEEGNKKVVQEGQPGEKETVTRIIYENGKEVSKKVISEIIKKQPVEKIVAMGALKVYTPSRGGKIIYSDSLRMRATAYTADYDSTGKSPGDSGFGITATGAVAKRNRDSYSSVAVDPRVIPLGTKLYIEGYGYGVAEDTGGAIKGNKIDLFFNSSSEVDNWGVRWVNVYVVK</sequence>
<dbReference type="InterPro" id="IPR036908">
    <property type="entry name" value="RlpA-like_sf"/>
</dbReference>
<dbReference type="SUPFAM" id="SSF50685">
    <property type="entry name" value="Barwin-like endoglucanases"/>
    <property type="match status" value="1"/>
</dbReference>
<gene>
    <name evidence="4" type="primary">yocH_2</name>
    <name evidence="4" type="ORF">CLMAG_44870</name>
</gene>
<dbReference type="PANTHER" id="PTHR39160">
    <property type="entry name" value="CELL WALL-BINDING PROTEIN YOCH"/>
    <property type="match status" value="1"/>
</dbReference>
<dbReference type="InterPro" id="IPR011098">
    <property type="entry name" value="G5_dom"/>
</dbReference>
<dbReference type="CDD" id="cd22786">
    <property type="entry name" value="DPBB_YuiC-like"/>
    <property type="match status" value="1"/>
</dbReference>
<evidence type="ECO:0000313" key="5">
    <source>
        <dbReference type="Proteomes" id="UP000076603"/>
    </source>
</evidence>
<dbReference type="STRING" id="1121326.CLMAG_44870"/>
<dbReference type="AlphaFoldDB" id="A0A162RJI4"/>
<dbReference type="PANTHER" id="PTHR39160:SF4">
    <property type="entry name" value="RESUSCITATION-PROMOTING FACTOR RPFB"/>
    <property type="match status" value="1"/>
</dbReference>
<evidence type="ECO:0000313" key="4">
    <source>
        <dbReference type="EMBL" id="KZL90003.1"/>
    </source>
</evidence>
<dbReference type="GO" id="GO:0009254">
    <property type="term" value="P:peptidoglycan turnover"/>
    <property type="evidence" value="ECO:0007669"/>
    <property type="project" value="InterPro"/>
</dbReference>
<dbReference type="GO" id="GO:0004553">
    <property type="term" value="F:hydrolase activity, hydrolyzing O-glycosyl compounds"/>
    <property type="evidence" value="ECO:0007669"/>
    <property type="project" value="InterPro"/>
</dbReference>
<protein>
    <submittedName>
        <fullName evidence="4">Cell wall-binding protein YocH</fullName>
    </submittedName>
</protein>
<reference evidence="4 5" key="1">
    <citation type="submission" date="2016-04" db="EMBL/GenBank/DDBJ databases">
        <title>Genome sequence of Clostridium magnum DSM 2767.</title>
        <authorList>
            <person name="Poehlein A."/>
            <person name="Uhlig R."/>
            <person name="Fischer R."/>
            <person name="Bahl H."/>
            <person name="Daniel R."/>
        </authorList>
    </citation>
    <scope>NUCLEOTIDE SEQUENCE [LARGE SCALE GENOMIC DNA]</scope>
    <source>
        <strain evidence="4 5">DSM 2767</strain>
    </source>
</reference>
<keyword evidence="1" id="KW-0732">Signal</keyword>
<name>A0A162RJI4_9CLOT</name>
<dbReference type="PATRIC" id="fig|1121326.3.peg.4551"/>
<dbReference type="Pfam" id="PF06725">
    <property type="entry name" value="3D"/>
    <property type="match status" value="1"/>
</dbReference>
<dbReference type="Pfam" id="PF03990">
    <property type="entry name" value="DUF348"/>
    <property type="match status" value="2"/>
</dbReference>
<evidence type="ECO:0000256" key="1">
    <source>
        <dbReference type="ARBA" id="ARBA00022729"/>
    </source>
</evidence>
<accession>A0A162RJI4</accession>
<feature type="transmembrane region" description="Helical" evidence="2">
    <location>
        <begin position="20"/>
        <end position="38"/>
    </location>
</feature>